<dbReference type="Pfam" id="PF01991">
    <property type="entry name" value="vATP-synt_E"/>
    <property type="match status" value="1"/>
</dbReference>
<dbReference type="EMBL" id="JAPFFF010000003">
    <property type="protein sequence ID" value="KAK8895088.1"/>
    <property type="molecule type" value="Genomic_DNA"/>
</dbReference>
<name>A0ABR2KVD6_9EUKA</name>
<organism evidence="4 5">
    <name type="scientific">Tritrichomonas musculus</name>
    <dbReference type="NCBI Taxonomy" id="1915356"/>
    <lineage>
        <taxon>Eukaryota</taxon>
        <taxon>Metamonada</taxon>
        <taxon>Parabasalia</taxon>
        <taxon>Tritrichomonadida</taxon>
        <taxon>Tritrichomonadidae</taxon>
        <taxon>Tritrichomonas</taxon>
    </lineage>
</organism>
<keyword evidence="5" id="KW-1185">Reference proteome</keyword>
<comment type="caution">
    <text evidence="4">The sequence shown here is derived from an EMBL/GenBank/DDBJ whole genome shotgun (WGS) entry which is preliminary data.</text>
</comment>
<dbReference type="InterPro" id="IPR002842">
    <property type="entry name" value="ATPase_V1_Esu"/>
</dbReference>
<protein>
    <recommendedName>
        <fullName evidence="6">Vacuolar ATP synthase subunit E</fullName>
    </recommendedName>
</protein>
<dbReference type="InterPro" id="IPR038495">
    <property type="entry name" value="ATPase_E_C"/>
</dbReference>
<evidence type="ECO:0008006" key="6">
    <source>
        <dbReference type="Google" id="ProtNLM"/>
    </source>
</evidence>
<sequence length="233" mass="26206">MNSKYAQEMIKKMVESIHHQAETNVKQIQASAEESANQIKTKTFYNSCGKIDEDMALKQKLTANNKAVQLSIENGKQRMKILKVREEAVDQSMKIAEEKLKKFVKTPEYSELLSKLCAQSLLAMDEEKVEFAVTAADAKIFENQKDNIIELYKQKAPKPNKSKSDDDDDDEVKIDISLSSYVLPDAAIGGCVAIAKEGTLQCSNTLMDRLVLSCKDLYPQIRQIFLDQGDDSE</sequence>
<reference evidence="4 5" key="1">
    <citation type="submission" date="2024-04" db="EMBL/GenBank/DDBJ databases">
        <title>Tritrichomonas musculus Genome.</title>
        <authorList>
            <person name="Alves-Ferreira E."/>
            <person name="Grigg M."/>
            <person name="Lorenzi H."/>
            <person name="Galac M."/>
        </authorList>
    </citation>
    <scope>NUCLEOTIDE SEQUENCE [LARGE SCALE GENOMIC DNA]</scope>
    <source>
        <strain evidence="4 5">EAF2021</strain>
    </source>
</reference>
<accession>A0ABR2KVD6</accession>
<dbReference type="SUPFAM" id="SSF160527">
    <property type="entry name" value="V-type ATPase subunit E-like"/>
    <property type="match status" value="1"/>
</dbReference>
<evidence type="ECO:0000256" key="3">
    <source>
        <dbReference type="ARBA" id="ARBA00023065"/>
    </source>
</evidence>
<dbReference type="PANTHER" id="PTHR45715">
    <property type="entry name" value="ATPASE H+-TRANSPORTING V1 SUBUNIT E1A-RELATED"/>
    <property type="match status" value="1"/>
</dbReference>
<keyword evidence="3" id="KW-0406">Ion transport</keyword>
<evidence type="ECO:0000313" key="5">
    <source>
        <dbReference type="Proteomes" id="UP001470230"/>
    </source>
</evidence>
<dbReference type="Gene3D" id="3.30.2320.30">
    <property type="entry name" value="ATP synthase, E subunit, C-terminal"/>
    <property type="match status" value="1"/>
</dbReference>
<gene>
    <name evidence="4" type="ORF">M9Y10_023530</name>
</gene>
<keyword evidence="2" id="KW-0813">Transport</keyword>
<evidence type="ECO:0000313" key="4">
    <source>
        <dbReference type="EMBL" id="KAK8895088.1"/>
    </source>
</evidence>
<dbReference type="Proteomes" id="UP001470230">
    <property type="component" value="Unassembled WGS sequence"/>
</dbReference>
<evidence type="ECO:0000256" key="2">
    <source>
        <dbReference type="ARBA" id="ARBA00022448"/>
    </source>
</evidence>
<evidence type="ECO:0000256" key="1">
    <source>
        <dbReference type="ARBA" id="ARBA00005901"/>
    </source>
</evidence>
<comment type="similarity">
    <text evidence="1">Belongs to the V-ATPase E subunit family.</text>
</comment>
<proteinExistence type="inferred from homology"/>